<proteinExistence type="inferred from homology"/>
<evidence type="ECO:0000313" key="5">
    <source>
        <dbReference type="Proteomes" id="UP000014074"/>
    </source>
</evidence>
<dbReference type="eggNOG" id="KOG1502">
    <property type="taxonomic scope" value="Eukaryota"/>
</dbReference>
<keyword evidence="1" id="KW-0560">Oxidoreductase</keyword>
<dbReference type="AlphaFoldDB" id="R8BW70"/>
<dbReference type="Pfam" id="PF01370">
    <property type="entry name" value="Epimerase"/>
    <property type="match status" value="1"/>
</dbReference>
<dbReference type="GO" id="GO:0016616">
    <property type="term" value="F:oxidoreductase activity, acting on the CH-OH group of donors, NAD or NADP as acceptor"/>
    <property type="evidence" value="ECO:0007669"/>
    <property type="project" value="TreeGrafter"/>
</dbReference>
<comment type="similarity">
    <text evidence="2">Belongs to the NAD(P)-dependent epimerase/dehydratase family. Dihydroflavonol-4-reductase subfamily.</text>
</comment>
<feature type="domain" description="NAD-dependent epimerase/dehydratase" evidence="3">
    <location>
        <begin position="5"/>
        <end position="271"/>
    </location>
</feature>
<dbReference type="EMBL" id="KB932817">
    <property type="protein sequence ID" value="EOO03554.1"/>
    <property type="molecule type" value="Genomic_DNA"/>
</dbReference>
<dbReference type="GeneID" id="19329741"/>
<dbReference type="RefSeq" id="XP_007911667.1">
    <property type="nucleotide sequence ID" value="XM_007913476.1"/>
</dbReference>
<protein>
    <submittedName>
        <fullName evidence="4">Putative nad dependent epimerase protein</fullName>
    </submittedName>
</protein>
<dbReference type="InterPro" id="IPR050425">
    <property type="entry name" value="NAD(P)_dehydrat-like"/>
</dbReference>
<dbReference type="InterPro" id="IPR001509">
    <property type="entry name" value="Epimerase_deHydtase"/>
</dbReference>
<accession>R8BW70</accession>
<dbReference type="HOGENOM" id="CLU_007383_9_2_1"/>
<dbReference type="PANTHER" id="PTHR10366">
    <property type="entry name" value="NAD DEPENDENT EPIMERASE/DEHYDRATASE"/>
    <property type="match status" value="1"/>
</dbReference>
<name>R8BW70_PHAM7</name>
<evidence type="ECO:0000313" key="4">
    <source>
        <dbReference type="EMBL" id="EOO03554.1"/>
    </source>
</evidence>
<dbReference type="InterPro" id="IPR036291">
    <property type="entry name" value="NAD(P)-bd_dom_sf"/>
</dbReference>
<evidence type="ECO:0000256" key="1">
    <source>
        <dbReference type="ARBA" id="ARBA00023002"/>
    </source>
</evidence>
<organism evidence="4 5">
    <name type="scientific">Phaeoacremonium minimum (strain UCR-PA7)</name>
    <name type="common">Esca disease fungus</name>
    <name type="synonym">Togninia minima</name>
    <dbReference type="NCBI Taxonomy" id="1286976"/>
    <lineage>
        <taxon>Eukaryota</taxon>
        <taxon>Fungi</taxon>
        <taxon>Dikarya</taxon>
        <taxon>Ascomycota</taxon>
        <taxon>Pezizomycotina</taxon>
        <taxon>Sordariomycetes</taxon>
        <taxon>Sordariomycetidae</taxon>
        <taxon>Togniniales</taxon>
        <taxon>Togniniaceae</taxon>
        <taxon>Phaeoacremonium</taxon>
    </lineage>
</organism>
<keyword evidence="5" id="KW-1185">Reference proteome</keyword>
<dbReference type="Gene3D" id="3.40.50.720">
    <property type="entry name" value="NAD(P)-binding Rossmann-like Domain"/>
    <property type="match status" value="1"/>
</dbReference>
<dbReference type="KEGG" id="tmn:UCRPA7_885"/>
<evidence type="ECO:0000259" key="3">
    <source>
        <dbReference type="Pfam" id="PF01370"/>
    </source>
</evidence>
<dbReference type="Proteomes" id="UP000014074">
    <property type="component" value="Unassembled WGS sequence"/>
</dbReference>
<dbReference type="SUPFAM" id="SSF51735">
    <property type="entry name" value="NAD(P)-binding Rossmann-fold domains"/>
    <property type="match status" value="1"/>
</dbReference>
<dbReference type="PANTHER" id="PTHR10366:SF564">
    <property type="entry name" value="STEROL-4-ALPHA-CARBOXYLATE 3-DEHYDROGENASE, DECARBOXYLATING"/>
    <property type="match status" value="1"/>
</dbReference>
<sequence>MAKRVLLTGANGLVGQHTLAAFLEAGHFVRSVVRSQSKVAQLSSLFSKYPASQMDFGIVPDITAPGAFDSVLKAEPPFDAIVHVASPFNYRKNSTNAEFLDPAIKGTTEILKGIVRVAPTVKRVVMTSSMAAVINWTQPKVADPQKVYAEEDWNPVTWETATTTELPNTIYQASKKFAELAAFDFVAKEKPNFDLAVMNPPMVYGPTYDPSIFTSVTELPESVYSVYNKTLAAGLSESSPLPPTGLHLYVDVRDLAQAHLLAATVAQAGGSRYILAAGQGDMSTQRILNIFRATLPGLSGRIPNGEPEKWESEKGLFGASNKKAKEVLGLTFRTPEETMGDMARQLYELEKRLGSSQ</sequence>
<gene>
    <name evidence="4" type="ORF">UCRPA7_885</name>
</gene>
<evidence type="ECO:0000256" key="2">
    <source>
        <dbReference type="ARBA" id="ARBA00023445"/>
    </source>
</evidence>
<dbReference type="OrthoDB" id="2735536at2759"/>
<reference evidence="5" key="1">
    <citation type="journal article" date="2013" name="Genome Announc.">
        <title>Draft genome sequence of the ascomycete Phaeoacremonium aleophilum strain UCR-PA7, a causal agent of the esca disease complex in grapevines.</title>
        <authorList>
            <person name="Blanco-Ulate B."/>
            <person name="Rolshausen P."/>
            <person name="Cantu D."/>
        </authorList>
    </citation>
    <scope>NUCLEOTIDE SEQUENCE [LARGE SCALE GENOMIC DNA]</scope>
    <source>
        <strain evidence="5">UCR-PA7</strain>
    </source>
</reference>